<evidence type="ECO:0000313" key="2">
    <source>
        <dbReference type="EMBL" id="SHL20583.1"/>
    </source>
</evidence>
<accession>A0A1M6YR84</accession>
<evidence type="ECO:0000256" key="1">
    <source>
        <dbReference type="SAM" id="MobiDB-lite"/>
    </source>
</evidence>
<dbReference type="STRING" id="169427.SAMN05192548_107522"/>
<dbReference type="AlphaFoldDB" id="A0A1M6YR84"/>
<proteinExistence type="predicted"/>
<protein>
    <submittedName>
        <fullName evidence="2">Phage replication protein O /transcriptional regulator, GntR family</fullName>
    </submittedName>
</protein>
<gene>
    <name evidence="2" type="ORF">SAMN05192548_107522</name>
</gene>
<dbReference type="Proteomes" id="UP000184395">
    <property type="component" value="Unassembled WGS sequence"/>
</dbReference>
<organism evidence="2 3">
    <name type="scientific">Paraburkholderia terricola</name>
    <dbReference type="NCBI Taxonomy" id="169427"/>
    <lineage>
        <taxon>Bacteria</taxon>
        <taxon>Pseudomonadati</taxon>
        <taxon>Pseudomonadota</taxon>
        <taxon>Betaproteobacteria</taxon>
        <taxon>Burkholderiales</taxon>
        <taxon>Burkholderiaceae</taxon>
        <taxon>Paraburkholderia</taxon>
    </lineage>
</organism>
<reference evidence="2 3" key="1">
    <citation type="submission" date="2016-11" db="EMBL/GenBank/DDBJ databases">
        <authorList>
            <person name="Jaros S."/>
            <person name="Januszkiewicz K."/>
            <person name="Wedrychowicz H."/>
        </authorList>
    </citation>
    <scope>NUCLEOTIDE SEQUENCE [LARGE SCALE GENOMIC DNA]</scope>
    <source>
        <strain evidence="2 3">LMG 20594</strain>
    </source>
</reference>
<dbReference type="InterPro" id="IPR036388">
    <property type="entry name" value="WH-like_DNA-bd_sf"/>
</dbReference>
<sequence length="352" mass="39457">MTTVSPFFTWRRAMTSSELPSTTKLVLFVIAEYTNAMDDTCWPSVETIAEKASLSERCVSNHLDVAERNGWLTRWKSRRPARRWAHAHYRLSIPADVARRQRDAIDFDLADDAVMLGNPESRSGNPVELDERGSEVAQESGNPERYSGNPAELAERGSEVPGAEPLPAVNPESYRNHVPTNKPVNRNTSKPSLSQPLAVNEGKGVQREKPDEGAMSLARWMLERIRARLHDFALPDLVEWAREVEAMQAVDGRDMQDIARLFAWADRDRFWAKVITSPARLRKNWEELRRRRNDALTAKAANAASQPASAADDRVCAHVGNGCRCTHAATTIIGAGSTRRGYCRQHIGLYED</sequence>
<dbReference type="EMBL" id="FRAB01000075">
    <property type="protein sequence ID" value="SHL20583.1"/>
    <property type="molecule type" value="Genomic_DNA"/>
</dbReference>
<name>A0A1M6YR84_9BURK</name>
<evidence type="ECO:0000313" key="3">
    <source>
        <dbReference type="Proteomes" id="UP000184395"/>
    </source>
</evidence>
<dbReference type="Gene3D" id="1.10.10.10">
    <property type="entry name" value="Winged helix-like DNA-binding domain superfamily/Winged helix DNA-binding domain"/>
    <property type="match status" value="1"/>
</dbReference>
<feature type="compositionally biased region" description="Polar residues" evidence="1">
    <location>
        <begin position="178"/>
        <end position="197"/>
    </location>
</feature>
<feature type="region of interest" description="Disordered" evidence="1">
    <location>
        <begin position="116"/>
        <end position="211"/>
    </location>
</feature>
<dbReference type="Pfam" id="PF13730">
    <property type="entry name" value="HTH_36"/>
    <property type="match status" value="1"/>
</dbReference>
<dbReference type="RefSeq" id="WP_200799536.1">
    <property type="nucleotide sequence ID" value="NZ_FRAB01000075.1"/>
</dbReference>